<dbReference type="RefSeq" id="WP_169588026.1">
    <property type="nucleotide sequence ID" value="NZ_JABBGK010000001.1"/>
</dbReference>
<feature type="region of interest" description="Disordered" evidence="1">
    <location>
        <begin position="1"/>
        <end position="21"/>
    </location>
</feature>
<name>A0A7Y0AUB1_9HYPH</name>
<organism evidence="2 3">
    <name type="scientific">Rhizobium terricola</name>
    <dbReference type="NCBI Taxonomy" id="2728849"/>
    <lineage>
        <taxon>Bacteria</taxon>
        <taxon>Pseudomonadati</taxon>
        <taxon>Pseudomonadota</taxon>
        <taxon>Alphaproteobacteria</taxon>
        <taxon>Hyphomicrobiales</taxon>
        <taxon>Rhizobiaceae</taxon>
        <taxon>Rhizobium/Agrobacterium group</taxon>
        <taxon>Rhizobium</taxon>
    </lineage>
</organism>
<gene>
    <name evidence="2" type="ORF">HHL25_05500</name>
</gene>
<evidence type="ECO:0000313" key="3">
    <source>
        <dbReference type="Proteomes" id="UP000541470"/>
    </source>
</evidence>
<evidence type="ECO:0000313" key="2">
    <source>
        <dbReference type="EMBL" id="NML73579.1"/>
    </source>
</evidence>
<dbReference type="EMBL" id="JABBGK010000001">
    <property type="protein sequence ID" value="NML73579.1"/>
    <property type="molecule type" value="Genomic_DNA"/>
</dbReference>
<dbReference type="Proteomes" id="UP000541470">
    <property type="component" value="Unassembled WGS sequence"/>
</dbReference>
<protein>
    <submittedName>
        <fullName evidence="2">Uncharacterized protein</fullName>
    </submittedName>
</protein>
<sequence>MNMQTHITNGQTLPISEPAQGQPDHEWALLTAIYRYRAEWNDYLARSLVDDAAPDLSKASYSVLRTWMTPATNWHEAEQALKLAFEEQEAGDSPLIEPMLKAVIDWMQNERSRERFAVVTNDEPSDELVRIGKLIAEHRQTLLLWSDVGPFADESDKRFDPAMVPVVELLDKREAELLQALINEPVSSIEAIQAKGAHLAAMHERSSLSYEAAFAFVASFRNPNVRIAR</sequence>
<keyword evidence="3" id="KW-1185">Reference proteome</keyword>
<dbReference type="AlphaFoldDB" id="A0A7Y0AUB1"/>
<feature type="compositionally biased region" description="Polar residues" evidence="1">
    <location>
        <begin position="1"/>
        <end position="14"/>
    </location>
</feature>
<reference evidence="2 3" key="1">
    <citation type="submission" date="2020-04" db="EMBL/GenBank/DDBJ databases">
        <title>Rhizobium sp. S-51 isolated from soil.</title>
        <authorList>
            <person name="Dahal R.H."/>
        </authorList>
    </citation>
    <scope>NUCLEOTIDE SEQUENCE [LARGE SCALE GENOMIC DNA]</scope>
    <source>
        <strain evidence="2 3">S-51</strain>
    </source>
</reference>
<comment type="caution">
    <text evidence="2">The sequence shown here is derived from an EMBL/GenBank/DDBJ whole genome shotgun (WGS) entry which is preliminary data.</text>
</comment>
<accession>A0A7Y0AUB1</accession>
<proteinExistence type="predicted"/>
<evidence type="ECO:0000256" key="1">
    <source>
        <dbReference type="SAM" id="MobiDB-lite"/>
    </source>
</evidence>